<dbReference type="EMBL" id="JACCFL010000001">
    <property type="protein sequence ID" value="NYJ24821.1"/>
    <property type="molecule type" value="Genomic_DNA"/>
</dbReference>
<organism evidence="1 2">
    <name type="scientific">Leifsonia shinshuensis</name>
    <dbReference type="NCBI Taxonomy" id="150026"/>
    <lineage>
        <taxon>Bacteria</taxon>
        <taxon>Bacillati</taxon>
        <taxon>Actinomycetota</taxon>
        <taxon>Actinomycetes</taxon>
        <taxon>Micrococcales</taxon>
        <taxon>Microbacteriaceae</taxon>
        <taxon>Leifsonia</taxon>
    </lineage>
</organism>
<evidence type="ECO:0000313" key="1">
    <source>
        <dbReference type="EMBL" id="NYJ24821.1"/>
    </source>
</evidence>
<gene>
    <name evidence="1" type="ORF">HNR13_003108</name>
</gene>
<dbReference type="Proteomes" id="UP000578352">
    <property type="component" value="Unassembled WGS sequence"/>
</dbReference>
<sequence length="183" mass="19926">MTTAQPAVSSDAAPTLDSLISDGLRQAKSEFQKEVLTKARETGSISEADWKEANNRYKACLDEQGYAADLLYDGSKVLMAFDADSNESEAAKKTRQAADLACYQKTSAFINEVYAYLNGGSDRPDADAVQRAVLACLIDRKLVPADTSYDQFLADLEQNEGKQFGAQSAADEEAVTKCWIENT</sequence>
<dbReference type="AlphaFoldDB" id="A0A853CZU4"/>
<protein>
    <submittedName>
        <fullName evidence="1">Uncharacterized protein</fullName>
    </submittedName>
</protein>
<evidence type="ECO:0000313" key="2">
    <source>
        <dbReference type="Proteomes" id="UP000578352"/>
    </source>
</evidence>
<comment type="caution">
    <text evidence="1">The sequence shown here is derived from an EMBL/GenBank/DDBJ whole genome shotgun (WGS) entry which is preliminary data.</text>
</comment>
<reference evidence="1 2" key="1">
    <citation type="submission" date="2020-07" db="EMBL/GenBank/DDBJ databases">
        <title>Sequencing the genomes of 1000 actinobacteria strains.</title>
        <authorList>
            <person name="Klenk H.-P."/>
        </authorList>
    </citation>
    <scope>NUCLEOTIDE SEQUENCE [LARGE SCALE GENOMIC DNA]</scope>
    <source>
        <strain evidence="1 2">DSM 15165</strain>
    </source>
</reference>
<proteinExistence type="predicted"/>
<name>A0A853CZU4_9MICO</name>
<accession>A0A853CZU4</accession>
<dbReference type="RefSeq" id="WP_179607209.1">
    <property type="nucleotide sequence ID" value="NZ_BAABEH010000001.1"/>
</dbReference>